<gene>
    <name evidence="8" type="ORF">CB5_LOCUS23470</name>
</gene>
<name>A0A6V7QAM7_ANACO</name>
<evidence type="ECO:0000313" key="8">
    <source>
        <dbReference type="EMBL" id="CAD1840259.1"/>
    </source>
</evidence>
<dbReference type="InterPro" id="IPR050559">
    <property type="entry name" value="P-Pant_transferase_sf"/>
</dbReference>
<dbReference type="PANTHER" id="PTHR12215:SF15">
    <property type="entry name" value="4'-PHOSPHOPANTETHEINYL TRANSFERASE SUPERFAMILY-RELATED"/>
    <property type="match status" value="1"/>
</dbReference>
<dbReference type="PANTHER" id="PTHR12215">
    <property type="entry name" value="PHOSPHOPANTETHEINE TRANSFERASE"/>
    <property type="match status" value="1"/>
</dbReference>
<dbReference type="InterPro" id="IPR004568">
    <property type="entry name" value="Ppantetheine-prot_Trfase_dom"/>
</dbReference>
<dbReference type="InterPro" id="IPR008278">
    <property type="entry name" value="4-PPantetheinyl_Trfase_dom"/>
</dbReference>
<dbReference type="Gene3D" id="3.90.470.20">
    <property type="entry name" value="4'-phosphopantetheinyl transferase domain"/>
    <property type="match status" value="2"/>
</dbReference>
<dbReference type="GO" id="GO:0005829">
    <property type="term" value="C:cytosol"/>
    <property type="evidence" value="ECO:0007669"/>
    <property type="project" value="TreeGrafter"/>
</dbReference>
<reference evidence="8" key="1">
    <citation type="submission" date="2020-07" db="EMBL/GenBank/DDBJ databases">
        <authorList>
            <person name="Lin J."/>
        </authorList>
    </citation>
    <scope>NUCLEOTIDE SEQUENCE</scope>
</reference>
<accession>A0A6V7QAM7</accession>
<dbReference type="InterPro" id="IPR037143">
    <property type="entry name" value="4-PPantetheinyl_Trfase_dom_sf"/>
</dbReference>
<dbReference type="GO" id="GO:0006633">
    <property type="term" value="P:fatty acid biosynthetic process"/>
    <property type="evidence" value="ECO:0007669"/>
    <property type="project" value="InterPro"/>
</dbReference>
<dbReference type="Pfam" id="PF22624">
    <property type="entry name" value="AASDHPPT_N"/>
    <property type="match status" value="1"/>
</dbReference>
<dbReference type="GO" id="GO:0008897">
    <property type="term" value="F:holo-[acyl-carrier-protein] synthase activity"/>
    <property type="evidence" value="ECO:0007669"/>
    <property type="project" value="UniProtKB-EC"/>
</dbReference>
<evidence type="ECO:0000259" key="7">
    <source>
        <dbReference type="Pfam" id="PF22624"/>
    </source>
</evidence>
<feature type="domain" description="4'-phosphopantetheinyl transferase N-terminal" evidence="7">
    <location>
        <begin position="53"/>
        <end position="140"/>
    </location>
</feature>
<proteinExistence type="predicted"/>
<dbReference type="FunFam" id="3.90.470.20:FF:000010">
    <property type="entry name" value="L-aminoadipate-semialdehyde dehydrogenase-phosphopantetheinyl transferase"/>
    <property type="match status" value="1"/>
</dbReference>
<evidence type="ECO:0000256" key="2">
    <source>
        <dbReference type="ARBA" id="ARBA00013172"/>
    </source>
</evidence>
<keyword evidence="4" id="KW-0479">Metal-binding</keyword>
<evidence type="ECO:0000256" key="5">
    <source>
        <dbReference type="ARBA" id="ARBA00022842"/>
    </source>
</evidence>
<dbReference type="GO" id="GO:0000287">
    <property type="term" value="F:magnesium ion binding"/>
    <property type="evidence" value="ECO:0007669"/>
    <property type="project" value="InterPro"/>
</dbReference>
<keyword evidence="5" id="KW-0460">Magnesium</keyword>
<dbReference type="GO" id="GO:0019878">
    <property type="term" value="P:lysine biosynthetic process via aminoadipic acid"/>
    <property type="evidence" value="ECO:0007669"/>
    <property type="project" value="TreeGrafter"/>
</dbReference>
<evidence type="ECO:0000259" key="6">
    <source>
        <dbReference type="Pfam" id="PF01648"/>
    </source>
</evidence>
<comment type="cofactor">
    <cofactor evidence="1">
        <name>Mg(2+)</name>
        <dbReference type="ChEBI" id="CHEBI:18420"/>
    </cofactor>
</comment>
<dbReference type="EMBL" id="LR862134">
    <property type="protein sequence ID" value="CAD1840259.1"/>
    <property type="molecule type" value="Genomic_DNA"/>
</dbReference>
<evidence type="ECO:0000256" key="3">
    <source>
        <dbReference type="ARBA" id="ARBA00022679"/>
    </source>
</evidence>
<dbReference type="AlphaFoldDB" id="A0A6V7QAM7"/>
<sequence>MNRLIRRGMLPMQGGVLSHRLFASLPPLTPSPLPSRREAHLWYVVPDELKDASQLKKYMELLSSCERERVLSMNGERLQKGALLSRALVRTTLARYCRVNPQSIKFKTSKFGKPEIMWQHGDQCNQPSLQFNVSHSSSLIACGITVDVPIGIDVEEKQRKTMSSISSLARRYFSPSEVEYLGSFSNTDARQKEFIKLWTLKEAYVKALGRGFSGAPFKDFTIRLEATKAMQLAAVPRVHIEADSDPEYLTDNWEFALFELSSSHYTALCMERTYLILVGSENEPLRLKVWKTIPFVEDEFVSGTNAVKYICGLS</sequence>
<dbReference type="EC" id="2.7.8.7" evidence="2"/>
<protein>
    <recommendedName>
        <fullName evidence="2">holo-[acyl-carrier-protein] synthase</fullName>
        <ecNumber evidence="2">2.7.8.7</ecNumber>
    </recommendedName>
</protein>
<feature type="domain" description="4'-phosphopantetheinyl transferase" evidence="6">
    <location>
        <begin position="149"/>
        <end position="233"/>
    </location>
</feature>
<dbReference type="Pfam" id="PF01648">
    <property type="entry name" value="ACPS"/>
    <property type="match status" value="1"/>
</dbReference>
<organism evidence="8">
    <name type="scientific">Ananas comosus var. bracteatus</name>
    <name type="common">red pineapple</name>
    <dbReference type="NCBI Taxonomy" id="296719"/>
    <lineage>
        <taxon>Eukaryota</taxon>
        <taxon>Viridiplantae</taxon>
        <taxon>Streptophyta</taxon>
        <taxon>Embryophyta</taxon>
        <taxon>Tracheophyta</taxon>
        <taxon>Spermatophyta</taxon>
        <taxon>Magnoliopsida</taxon>
        <taxon>Liliopsida</taxon>
        <taxon>Poales</taxon>
        <taxon>Bromeliaceae</taxon>
        <taxon>Bromelioideae</taxon>
        <taxon>Ananas</taxon>
    </lineage>
</organism>
<dbReference type="NCBIfam" id="TIGR00556">
    <property type="entry name" value="pantethn_trn"/>
    <property type="match status" value="1"/>
</dbReference>
<keyword evidence="3" id="KW-0808">Transferase</keyword>
<dbReference type="SUPFAM" id="SSF56214">
    <property type="entry name" value="4'-phosphopantetheinyl transferase"/>
    <property type="match status" value="2"/>
</dbReference>
<dbReference type="InterPro" id="IPR055066">
    <property type="entry name" value="AASDHPPT_N"/>
</dbReference>
<evidence type="ECO:0000256" key="4">
    <source>
        <dbReference type="ARBA" id="ARBA00022723"/>
    </source>
</evidence>
<evidence type="ECO:0000256" key="1">
    <source>
        <dbReference type="ARBA" id="ARBA00001946"/>
    </source>
</evidence>